<protein>
    <recommendedName>
        <fullName evidence="1">DUF7674 domain-containing protein</fullName>
    </recommendedName>
</protein>
<sequence length="268" mass="30310">MEQKAFDLIVDKLGEALEKQEFKRVDAEPEDGVRMQVFAGENLAYAVMYTLKTKRIELKTCAMTDDGPDKNWKGISSWLYDPQEGEDADVESIVNDFCETVEGPKRVAALQTAKKKRSKNEENNADPVFMFNRFANIYPELRMDLIDERSKYATVRPIAFTRAHILPRVQGTLSSSAPESQPVQRLAELCNDLYENGDFDVRAILTMVLLNGLDETAVKEKLVPHFSDDMQKGYKAGLKMRGKKVKPEKVKKQSRVVAEALKNNQGQG</sequence>
<dbReference type="InterPro" id="IPR056091">
    <property type="entry name" value="DUF7674"/>
</dbReference>
<proteinExistence type="predicted"/>
<comment type="caution">
    <text evidence="2">The sequence shown here is derived from an EMBL/GenBank/DDBJ whole genome shotgun (WGS) entry which is preliminary data.</text>
</comment>
<dbReference type="Pfam" id="PF24722">
    <property type="entry name" value="DUF7674"/>
    <property type="match status" value="1"/>
</dbReference>
<evidence type="ECO:0000313" key="2">
    <source>
        <dbReference type="EMBL" id="HIR48023.1"/>
    </source>
</evidence>
<reference evidence="2" key="2">
    <citation type="journal article" date="2021" name="PeerJ">
        <title>Extensive microbial diversity within the chicken gut microbiome revealed by metagenomics and culture.</title>
        <authorList>
            <person name="Gilroy R."/>
            <person name="Ravi A."/>
            <person name="Getino M."/>
            <person name="Pursley I."/>
            <person name="Horton D.L."/>
            <person name="Alikhan N.F."/>
            <person name="Baker D."/>
            <person name="Gharbi K."/>
            <person name="Hall N."/>
            <person name="Watson M."/>
            <person name="Adriaenssens E.M."/>
            <person name="Foster-Nyarko E."/>
            <person name="Jarju S."/>
            <person name="Secka A."/>
            <person name="Antonio M."/>
            <person name="Oren A."/>
            <person name="Chaudhuri R.R."/>
            <person name="La Ragione R."/>
            <person name="Hildebrand F."/>
            <person name="Pallen M.J."/>
        </authorList>
    </citation>
    <scope>NUCLEOTIDE SEQUENCE</scope>
    <source>
        <strain evidence="2">ChiSxjej1B13-7958</strain>
    </source>
</reference>
<reference evidence="2" key="1">
    <citation type="submission" date="2020-10" db="EMBL/GenBank/DDBJ databases">
        <authorList>
            <person name="Gilroy R."/>
        </authorList>
    </citation>
    <scope>NUCLEOTIDE SEQUENCE</scope>
    <source>
        <strain evidence="2">ChiSxjej1B13-7958</strain>
    </source>
</reference>
<organism evidence="2 3">
    <name type="scientific">Candidatus Caccousia avicola</name>
    <dbReference type="NCBI Taxonomy" id="2840721"/>
    <lineage>
        <taxon>Bacteria</taxon>
        <taxon>Bacillati</taxon>
        <taxon>Bacillota</taxon>
        <taxon>Clostridia</taxon>
        <taxon>Eubacteriales</taxon>
        <taxon>Oscillospiraceae</taxon>
        <taxon>Oscillospiraceae incertae sedis</taxon>
        <taxon>Candidatus Caccousia</taxon>
    </lineage>
</organism>
<gene>
    <name evidence="2" type="ORF">IAB89_10300</name>
</gene>
<dbReference type="AlphaFoldDB" id="A0A9D1AR28"/>
<dbReference type="Proteomes" id="UP000824242">
    <property type="component" value="Unassembled WGS sequence"/>
</dbReference>
<evidence type="ECO:0000259" key="1">
    <source>
        <dbReference type="Pfam" id="PF24722"/>
    </source>
</evidence>
<dbReference type="EMBL" id="DVGZ01000111">
    <property type="protein sequence ID" value="HIR48023.1"/>
    <property type="molecule type" value="Genomic_DNA"/>
</dbReference>
<accession>A0A9D1AR28</accession>
<feature type="domain" description="DUF7674" evidence="1">
    <location>
        <begin position="131"/>
        <end position="236"/>
    </location>
</feature>
<evidence type="ECO:0000313" key="3">
    <source>
        <dbReference type="Proteomes" id="UP000824242"/>
    </source>
</evidence>
<name>A0A9D1AR28_9FIRM</name>